<sequence>MAVAWIDNQSSEIPTTSQTHLRPTAQTPGRVPADCGAGGGGGDLVRTVDWASILRRPNSDWNLIRYFMWFLCLKPSAGSSLASIEDWMCGILPPVVMVVTLRHNAKVTEEGLHAGKLVIDVLDVTTDAADQRILLGKKVAQLAQERSHGGFRSTYRQLHQALRDLKTKVKLEGWPGMGTGHPSNKSQRGNRLGQPPSKGTERREAQQLARSFGRRLQRPTAGAGLALR</sequence>
<name>A0A0E0J5D7_ORYNI</name>
<evidence type="ECO:0000313" key="2">
    <source>
        <dbReference type="EnsemblPlants" id="ONIVA11G22690.4"/>
    </source>
</evidence>
<evidence type="ECO:0000256" key="1">
    <source>
        <dbReference type="SAM" id="MobiDB-lite"/>
    </source>
</evidence>
<protein>
    <submittedName>
        <fullName evidence="2">Uncharacterized protein</fullName>
    </submittedName>
</protein>
<dbReference type="EnsemblPlants" id="ONIVA11G22690.4">
    <property type="protein sequence ID" value="ONIVA11G22690.4"/>
    <property type="gene ID" value="ONIVA11G22690"/>
</dbReference>
<organism evidence="2">
    <name type="scientific">Oryza nivara</name>
    <name type="common">Indian wild rice</name>
    <name type="synonym">Oryza sativa f. spontanea</name>
    <dbReference type="NCBI Taxonomy" id="4536"/>
    <lineage>
        <taxon>Eukaryota</taxon>
        <taxon>Viridiplantae</taxon>
        <taxon>Streptophyta</taxon>
        <taxon>Embryophyta</taxon>
        <taxon>Tracheophyta</taxon>
        <taxon>Spermatophyta</taxon>
        <taxon>Magnoliopsida</taxon>
        <taxon>Liliopsida</taxon>
        <taxon>Poales</taxon>
        <taxon>Poaceae</taxon>
        <taxon>BOP clade</taxon>
        <taxon>Oryzoideae</taxon>
        <taxon>Oryzeae</taxon>
        <taxon>Oryzinae</taxon>
        <taxon>Oryza</taxon>
    </lineage>
</organism>
<dbReference type="HOGENOM" id="CLU_1216436_0_0_1"/>
<proteinExistence type="predicted"/>
<feature type="compositionally biased region" description="Polar residues" evidence="1">
    <location>
        <begin position="7"/>
        <end position="27"/>
    </location>
</feature>
<reference evidence="2" key="2">
    <citation type="submission" date="2018-04" db="EMBL/GenBank/DDBJ databases">
        <title>OnivRS2 (Oryza nivara Reference Sequence Version 2).</title>
        <authorList>
            <person name="Zhang J."/>
            <person name="Kudrna D."/>
            <person name="Lee S."/>
            <person name="Talag J."/>
            <person name="Rajasekar S."/>
            <person name="Welchert J."/>
            <person name="Hsing Y.-I."/>
            <person name="Wing R.A."/>
        </authorList>
    </citation>
    <scope>NUCLEOTIDE SEQUENCE [LARGE SCALE GENOMIC DNA]</scope>
    <source>
        <strain evidence="2">SL10</strain>
    </source>
</reference>
<feature type="region of interest" description="Disordered" evidence="1">
    <location>
        <begin position="1"/>
        <end position="31"/>
    </location>
</feature>
<feature type="region of interest" description="Disordered" evidence="1">
    <location>
        <begin position="172"/>
        <end position="228"/>
    </location>
</feature>
<dbReference type="AlphaFoldDB" id="A0A0E0J5D7"/>
<reference evidence="2" key="1">
    <citation type="submission" date="2015-04" db="UniProtKB">
        <authorList>
            <consortium name="EnsemblPlants"/>
        </authorList>
    </citation>
    <scope>IDENTIFICATION</scope>
    <source>
        <strain evidence="2">SL10</strain>
    </source>
</reference>
<evidence type="ECO:0000313" key="3">
    <source>
        <dbReference type="Proteomes" id="UP000006591"/>
    </source>
</evidence>
<dbReference type="Proteomes" id="UP000006591">
    <property type="component" value="Chromosome 11"/>
</dbReference>
<dbReference type="Gramene" id="ONIVA11G22690.4">
    <property type="protein sequence ID" value="ONIVA11G22690.4"/>
    <property type="gene ID" value="ONIVA11G22690"/>
</dbReference>
<accession>A0A0E0J5D7</accession>
<keyword evidence="3" id="KW-1185">Reference proteome</keyword>